<dbReference type="Pfam" id="PF26427">
    <property type="entry name" value="HR_L37"/>
    <property type="match status" value="1"/>
</dbReference>
<dbReference type="Proteomes" id="UP000070092">
    <property type="component" value="Unassembled WGS sequence"/>
</dbReference>
<name>A0A0M3T736_BIFBI</name>
<feature type="compositionally biased region" description="Basic residues" evidence="1">
    <location>
        <begin position="26"/>
        <end position="46"/>
    </location>
</feature>
<evidence type="ECO:0000313" key="2">
    <source>
        <dbReference type="EMBL" id="KWZ81997.1"/>
    </source>
</evidence>
<dbReference type="AlphaFoldDB" id="A0A0M3T736"/>
<sequence length="46" mass="5261">MHNVYPVCDNSQGLLIVVKESIMGMRGRKRKDRRKKAANHGKRPNA</sequence>
<evidence type="ECO:0000256" key="1">
    <source>
        <dbReference type="SAM" id="MobiDB-lite"/>
    </source>
</evidence>
<dbReference type="PATRIC" id="fig|1681.42.peg.642"/>
<reference evidence="2 3" key="1">
    <citation type="submission" date="2016-01" db="EMBL/GenBank/DDBJ databases">
        <authorList>
            <person name="Oliw E.H."/>
        </authorList>
    </citation>
    <scope>NUCLEOTIDE SEQUENCE [LARGE SCALE GENOMIC DNA]</scope>
    <source>
        <strain evidence="2 3">MJR8628B</strain>
    </source>
</reference>
<evidence type="ECO:0000313" key="3">
    <source>
        <dbReference type="Proteomes" id="UP000070092"/>
    </source>
</evidence>
<gene>
    <name evidence="2" type="ORF">HMPREF3196_00580</name>
</gene>
<dbReference type="EMBL" id="LRPO01000020">
    <property type="protein sequence ID" value="KWZ81997.1"/>
    <property type="molecule type" value="Genomic_DNA"/>
</dbReference>
<proteinExistence type="predicted"/>
<dbReference type="InterPro" id="IPR058090">
    <property type="entry name" value="bL37_actino"/>
</dbReference>
<comment type="caution">
    <text evidence="2">The sequence shown here is derived from an EMBL/GenBank/DDBJ whole genome shotgun (WGS) entry which is preliminary data.</text>
</comment>
<dbReference type="NCBIfam" id="NF047428">
    <property type="entry name" value="ribo_Myco_bL37"/>
    <property type="match status" value="1"/>
</dbReference>
<feature type="region of interest" description="Disordered" evidence="1">
    <location>
        <begin position="25"/>
        <end position="46"/>
    </location>
</feature>
<organism evidence="2 3">
    <name type="scientific">Bifidobacterium bifidum</name>
    <dbReference type="NCBI Taxonomy" id="1681"/>
    <lineage>
        <taxon>Bacteria</taxon>
        <taxon>Bacillati</taxon>
        <taxon>Actinomycetota</taxon>
        <taxon>Actinomycetes</taxon>
        <taxon>Bifidobacteriales</taxon>
        <taxon>Bifidobacteriaceae</taxon>
        <taxon>Bifidobacterium</taxon>
    </lineage>
</organism>
<protein>
    <submittedName>
        <fullName evidence="2">Uncharacterized protein</fullName>
    </submittedName>
</protein>
<accession>A0A0M3T736</accession>